<organism evidence="9 10">
    <name type="scientific">Momordica charantia</name>
    <name type="common">Bitter gourd</name>
    <name type="synonym">Balsam pear</name>
    <dbReference type="NCBI Taxonomy" id="3673"/>
    <lineage>
        <taxon>Eukaryota</taxon>
        <taxon>Viridiplantae</taxon>
        <taxon>Streptophyta</taxon>
        <taxon>Embryophyta</taxon>
        <taxon>Tracheophyta</taxon>
        <taxon>Spermatophyta</taxon>
        <taxon>Magnoliopsida</taxon>
        <taxon>eudicotyledons</taxon>
        <taxon>Gunneridae</taxon>
        <taxon>Pentapetalae</taxon>
        <taxon>rosids</taxon>
        <taxon>fabids</taxon>
        <taxon>Cucurbitales</taxon>
        <taxon>Cucurbitaceae</taxon>
        <taxon>Momordiceae</taxon>
        <taxon>Momordica</taxon>
    </lineage>
</organism>
<sequence length="401" mass="43916">MPLEGIFIEPSSTPLPDLSLQISPPNASSSSSNSSNSNSSSSIRNFDFFIQKNSQIFNSSSAPQPAHTELSLGRNNLLAAAAPPPNLRGVSAFDAASDGLRPIKGIPVYHNRPFPFLALDHHQKILDHHHHHHHHHSSPCFYPMAAASNSYHPNLEAMAVLNSSSNNGSLPNLYRSAPSTRFNNGVGGANSDGMMMRSRFLQKIPAKRSMRAPRMRWTSSLHARFVHAVEHLGGHERATPKSVLELMDVKDLTLAHVKSHLQMYRTVKTTDKPAASSGQSDGSGEDDVSPTMGAGGGEHGARQFSDQRAPADPGGQASPDLEFGSSTLWSNSSRDVWPQTNSNEMDVIRPTSSTQMQQKSMHQIEECDSGAMKRYSSECKKPSLELEFRLGRAEWDVKERH</sequence>
<dbReference type="GO" id="GO:0000976">
    <property type="term" value="F:transcription cis-regulatory region binding"/>
    <property type="evidence" value="ECO:0007669"/>
    <property type="project" value="InterPro"/>
</dbReference>
<evidence type="ECO:0000256" key="6">
    <source>
        <dbReference type="ARBA" id="ARBA00023242"/>
    </source>
</evidence>
<dbReference type="InterPro" id="IPR001005">
    <property type="entry name" value="SANT/Myb"/>
</dbReference>
<dbReference type="GO" id="GO:0010158">
    <property type="term" value="P:abaxial cell fate specification"/>
    <property type="evidence" value="ECO:0007669"/>
    <property type="project" value="InterPro"/>
</dbReference>
<evidence type="ECO:0000256" key="3">
    <source>
        <dbReference type="ARBA" id="ARBA00022782"/>
    </source>
</evidence>
<dbReference type="GO" id="GO:0006355">
    <property type="term" value="P:regulation of DNA-templated transcription"/>
    <property type="evidence" value="ECO:0007669"/>
    <property type="project" value="InterPro"/>
</dbReference>
<accession>A0A6J1CND7</accession>
<dbReference type="PANTHER" id="PTHR31496">
    <property type="entry name" value="TRANSCRIPTION FACTOR KAN2-RELATED"/>
    <property type="match status" value="1"/>
</dbReference>
<keyword evidence="2" id="KW-0217">Developmental protein</keyword>
<evidence type="ECO:0000256" key="4">
    <source>
        <dbReference type="ARBA" id="ARBA00023015"/>
    </source>
</evidence>
<evidence type="ECO:0000259" key="8">
    <source>
        <dbReference type="Pfam" id="PF00249"/>
    </source>
</evidence>
<gene>
    <name evidence="10" type="primary">LOC111013190</name>
</gene>
<evidence type="ECO:0000313" key="9">
    <source>
        <dbReference type="Proteomes" id="UP000504603"/>
    </source>
</evidence>
<dbReference type="KEGG" id="mcha:111013190"/>
<keyword evidence="3" id="KW-0221">Differentiation</keyword>
<dbReference type="NCBIfam" id="TIGR01557">
    <property type="entry name" value="myb_SHAQKYF"/>
    <property type="match status" value="1"/>
</dbReference>
<protein>
    <submittedName>
        <fullName evidence="10">Transcription repressor KAN1-like isoform X1</fullName>
    </submittedName>
</protein>
<evidence type="ECO:0000256" key="2">
    <source>
        <dbReference type="ARBA" id="ARBA00022473"/>
    </source>
</evidence>
<evidence type="ECO:0000256" key="1">
    <source>
        <dbReference type="ARBA" id="ARBA00004123"/>
    </source>
</evidence>
<evidence type="ECO:0000256" key="7">
    <source>
        <dbReference type="SAM" id="MobiDB-lite"/>
    </source>
</evidence>
<comment type="subcellular location">
    <subcellularLocation>
        <location evidence="1">Nucleus</location>
    </subcellularLocation>
</comment>
<dbReference type="FunFam" id="1.10.10.60:FF:000002">
    <property type="entry name" value="Myb family transcription factor"/>
    <property type="match status" value="1"/>
</dbReference>
<feature type="compositionally biased region" description="Low complexity" evidence="7">
    <location>
        <begin position="28"/>
        <end position="39"/>
    </location>
</feature>
<keyword evidence="6" id="KW-0539">Nucleus</keyword>
<dbReference type="InterPro" id="IPR044847">
    <property type="entry name" value="KAN_fam"/>
</dbReference>
<dbReference type="RefSeq" id="XP_022143280.1">
    <property type="nucleotide sequence ID" value="XM_022287588.1"/>
</dbReference>
<feature type="compositionally biased region" description="Polar residues" evidence="7">
    <location>
        <begin position="10"/>
        <end position="27"/>
    </location>
</feature>
<keyword evidence="4" id="KW-0805">Transcription regulation</keyword>
<dbReference type="Proteomes" id="UP000504603">
    <property type="component" value="Unplaced"/>
</dbReference>
<dbReference type="Gene3D" id="1.10.10.60">
    <property type="entry name" value="Homeodomain-like"/>
    <property type="match status" value="1"/>
</dbReference>
<dbReference type="OrthoDB" id="551907at2759"/>
<dbReference type="GeneID" id="111013190"/>
<dbReference type="SUPFAM" id="SSF46689">
    <property type="entry name" value="Homeodomain-like"/>
    <property type="match status" value="1"/>
</dbReference>
<name>A0A6J1CND7_MOMCH</name>
<feature type="region of interest" description="Disordered" evidence="7">
    <location>
        <begin position="1"/>
        <end position="39"/>
    </location>
</feature>
<evidence type="ECO:0000313" key="10">
    <source>
        <dbReference type="RefSeq" id="XP_022143280.1"/>
    </source>
</evidence>
<dbReference type="Pfam" id="PF00249">
    <property type="entry name" value="Myb_DNA-binding"/>
    <property type="match status" value="1"/>
</dbReference>
<dbReference type="InterPro" id="IPR006447">
    <property type="entry name" value="Myb_dom_plants"/>
</dbReference>
<keyword evidence="5" id="KW-0804">Transcription</keyword>
<dbReference type="PANTHER" id="PTHR31496:SF3">
    <property type="entry name" value="TRANSCRIPTION REPRESSOR KAN1"/>
    <property type="match status" value="1"/>
</dbReference>
<feature type="compositionally biased region" description="Polar residues" evidence="7">
    <location>
        <begin position="324"/>
        <end position="361"/>
    </location>
</feature>
<proteinExistence type="predicted"/>
<evidence type="ECO:0000256" key="5">
    <source>
        <dbReference type="ARBA" id="ARBA00023163"/>
    </source>
</evidence>
<reference evidence="10" key="1">
    <citation type="submission" date="2025-08" db="UniProtKB">
        <authorList>
            <consortium name="RefSeq"/>
        </authorList>
    </citation>
    <scope>IDENTIFICATION</scope>
    <source>
        <strain evidence="10">OHB3-1</strain>
    </source>
</reference>
<feature type="region of interest" description="Disordered" evidence="7">
    <location>
        <begin position="268"/>
        <end position="364"/>
    </location>
</feature>
<feature type="domain" description="Myb-like" evidence="8">
    <location>
        <begin position="214"/>
        <end position="265"/>
    </location>
</feature>
<keyword evidence="9" id="KW-1185">Reference proteome</keyword>
<dbReference type="AlphaFoldDB" id="A0A6J1CND7"/>
<dbReference type="InterPro" id="IPR009057">
    <property type="entry name" value="Homeodomain-like_sf"/>
</dbReference>
<dbReference type="GO" id="GO:0005634">
    <property type="term" value="C:nucleus"/>
    <property type="evidence" value="ECO:0007669"/>
    <property type="project" value="UniProtKB-SubCell"/>
</dbReference>